<name>A0A0F9A8Z8_9ZZZZ</name>
<protein>
    <recommendedName>
        <fullName evidence="1">Formyl transferase N-terminal domain-containing protein</fullName>
    </recommendedName>
</protein>
<evidence type="ECO:0000313" key="2">
    <source>
        <dbReference type="EMBL" id="KKK74979.1"/>
    </source>
</evidence>
<feature type="domain" description="Formyl transferase N-terminal" evidence="1">
    <location>
        <begin position="95"/>
        <end position="173"/>
    </location>
</feature>
<sequence>MPEGAWDQDIKVEKVKPTALVFMKRGYDDIELFLKNNFDCRIFLGDWGDKFPHISSNEEGVLFPEKYWDMALSWLDWGQPVIFDWVFSWLAPWKIPKDILNCAKKGTINFHPGPPKYPGIGCYNYAIWNEDKGYAVTLHHMAEEIDAGKIIDTKWFKIYKNDTIESLKNRAMVELKKLFYDYMGRILQGHPIDYLTHKKVWGEYKSRKDFQEFCKIDFNVINMKEKLRATYFKGAPDGPYIEVNGKKWRLVPEDDVK</sequence>
<evidence type="ECO:0000259" key="1">
    <source>
        <dbReference type="Pfam" id="PF00551"/>
    </source>
</evidence>
<accession>A0A0F9A8Z8</accession>
<comment type="caution">
    <text evidence="2">The sequence shown here is derived from an EMBL/GenBank/DDBJ whole genome shotgun (WGS) entry which is preliminary data.</text>
</comment>
<dbReference type="InterPro" id="IPR002376">
    <property type="entry name" value="Formyl_transf_N"/>
</dbReference>
<gene>
    <name evidence="2" type="ORF">LCGC14_2878330</name>
</gene>
<dbReference type="EMBL" id="LAZR01056069">
    <property type="protein sequence ID" value="KKK74979.1"/>
    <property type="molecule type" value="Genomic_DNA"/>
</dbReference>
<dbReference type="Pfam" id="PF00551">
    <property type="entry name" value="Formyl_trans_N"/>
    <property type="match status" value="1"/>
</dbReference>
<dbReference type="SUPFAM" id="SSF53328">
    <property type="entry name" value="Formyltransferase"/>
    <property type="match status" value="1"/>
</dbReference>
<dbReference type="AlphaFoldDB" id="A0A0F9A8Z8"/>
<dbReference type="Gene3D" id="3.40.50.12230">
    <property type="match status" value="1"/>
</dbReference>
<reference evidence="2" key="1">
    <citation type="journal article" date="2015" name="Nature">
        <title>Complex archaea that bridge the gap between prokaryotes and eukaryotes.</title>
        <authorList>
            <person name="Spang A."/>
            <person name="Saw J.H."/>
            <person name="Jorgensen S.L."/>
            <person name="Zaremba-Niedzwiedzka K."/>
            <person name="Martijn J."/>
            <person name="Lind A.E."/>
            <person name="van Eijk R."/>
            <person name="Schleper C."/>
            <person name="Guy L."/>
            <person name="Ettema T.J."/>
        </authorList>
    </citation>
    <scope>NUCLEOTIDE SEQUENCE</scope>
</reference>
<organism evidence="2">
    <name type="scientific">marine sediment metagenome</name>
    <dbReference type="NCBI Taxonomy" id="412755"/>
    <lineage>
        <taxon>unclassified sequences</taxon>
        <taxon>metagenomes</taxon>
        <taxon>ecological metagenomes</taxon>
    </lineage>
</organism>
<proteinExistence type="predicted"/>
<dbReference type="InterPro" id="IPR036477">
    <property type="entry name" value="Formyl_transf_N_sf"/>
</dbReference>